<dbReference type="SUPFAM" id="SSF55729">
    <property type="entry name" value="Acyl-CoA N-acyltransferases (Nat)"/>
    <property type="match status" value="1"/>
</dbReference>
<proteinExistence type="predicted"/>
<dbReference type="Proteomes" id="UP000183053">
    <property type="component" value="Unassembled WGS sequence"/>
</dbReference>
<evidence type="ECO:0000259" key="1">
    <source>
        <dbReference type="PROSITE" id="PS51186"/>
    </source>
</evidence>
<dbReference type="Pfam" id="PF08445">
    <property type="entry name" value="FR47"/>
    <property type="match status" value="1"/>
</dbReference>
<dbReference type="CDD" id="cd04301">
    <property type="entry name" value="NAT_SF"/>
    <property type="match status" value="1"/>
</dbReference>
<reference evidence="3" key="1">
    <citation type="submission" date="2016-10" db="EMBL/GenBank/DDBJ databases">
        <authorList>
            <person name="Varghese N."/>
            <person name="Submissions S."/>
        </authorList>
    </citation>
    <scope>NUCLEOTIDE SEQUENCE [LARGE SCALE GENOMIC DNA]</scope>
    <source>
        <strain evidence="3">DSM 44142</strain>
    </source>
</reference>
<dbReference type="PROSITE" id="PS51186">
    <property type="entry name" value="GNAT"/>
    <property type="match status" value="1"/>
</dbReference>
<dbReference type="GO" id="GO:0016747">
    <property type="term" value="F:acyltransferase activity, transferring groups other than amino-acyl groups"/>
    <property type="evidence" value="ECO:0007669"/>
    <property type="project" value="InterPro"/>
</dbReference>
<dbReference type="EMBL" id="FNLF01000002">
    <property type="protein sequence ID" value="SDQ91189.1"/>
    <property type="molecule type" value="Genomic_DNA"/>
</dbReference>
<evidence type="ECO:0000313" key="2">
    <source>
        <dbReference type="EMBL" id="SDQ91189.1"/>
    </source>
</evidence>
<dbReference type="InterPro" id="IPR016181">
    <property type="entry name" value="Acyl_CoA_acyltransferase"/>
</dbReference>
<gene>
    <name evidence="2" type="ORF">SAMN04489765_2320</name>
</gene>
<feature type="domain" description="N-acetyltransferase" evidence="1">
    <location>
        <begin position="85"/>
        <end position="231"/>
    </location>
</feature>
<keyword evidence="3" id="KW-1185">Reference proteome</keyword>
<dbReference type="RefSeq" id="WP_068565381.1">
    <property type="nucleotide sequence ID" value="NZ_AP025457.1"/>
</dbReference>
<organism evidence="2 3">
    <name type="scientific">Tsukamurella pulmonis</name>
    <dbReference type="NCBI Taxonomy" id="47312"/>
    <lineage>
        <taxon>Bacteria</taxon>
        <taxon>Bacillati</taxon>
        <taxon>Actinomycetota</taxon>
        <taxon>Actinomycetes</taxon>
        <taxon>Mycobacteriales</taxon>
        <taxon>Tsukamurellaceae</taxon>
        <taxon>Tsukamurella</taxon>
    </lineage>
</organism>
<dbReference type="InterPro" id="IPR013653">
    <property type="entry name" value="GCN5-like_dom"/>
</dbReference>
<name>A0A1H1ERQ5_9ACTN</name>
<protein>
    <submittedName>
        <fullName evidence="2">FR47-like protein</fullName>
    </submittedName>
</protein>
<dbReference type="AlphaFoldDB" id="A0A1H1ERQ5"/>
<sequence length="237" mass="25623">MTSTLGDVLDDPVRASLHGAHARFRLGDGAVVRYRPDVARFVGHPKQPSAAEFAALARLAVPGTPLSLRDVRVPLPVGWRVVEEIELVQYDGAALATTPDDEAEVLGPRNADEILDLIARTRPGPFERRTVELGLYLGLRDRSGRLIALAGERLRPPGWTEISAVCTDPDHRGHGLAGRLVRAVGHHIRARGDLPFLHTAAANTPARALYENLGFELRATIPLRLVRPPAPDPTGAS</sequence>
<evidence type="ECO:0000313" key="3">
    <source>
        <dbReference type="Proteomes" id="UP000183053"/>
    </source>
</evidence>
<dbReference type="STRING" id="47312.SAMN04489765_2320"/>
<dbReference type="Gene3D" id="3.40.630.30">
    <property type="match status" value="1"/>
</dbReference>
<dbReference type="InterPro" id="IPR000182">
    <property type="entry name" value="GNAT_dom"/>
</dbReference>
<dbReference type="OrthoDB" id="9797456at2"/>
<accession>A0A1H1ERQ5</accession>